<feature type="region of interest" description="Disordered" evidence="1">
    <location>
        <begin position="1"/>
        <end position="21"/>
    </location>
</feature>
<dbReference type="Proteomes" id="UP001149822">
    <property type="component" value="Unassembled WGS sequence"/>
</dbReference>
<dbReference type="EMBL" id="JAPTYD010000001">
    <property type="protein sequence ID" value="MCZ0960372.1"/>
    <property type="molecule type" value="Genomic_DNA"/>
</dbReference>
<dbReference type="InterPro" id="IPR018770">
    <property type="entry name" value="ChloroindolylP_hydrolase"/>
</dbReference>
<organism evidence="2 3">
    <name type="scientific">Paracoccus benzoatiresistens</name>
    <dbReference type="NCBI Taxonomy" id="2997341"/>
    <lineage>
        <taxon>Bacteria</taxon>
        <taxon>Pseudomonadati</taxon>
        <taxon>Pseudomonadota</taxon>
        <taxon>Alphaproteobacteria</taxon>
        <taxon>Rhodobacterales</taxon>
        <taxon>Paracoccaceae</taxon>
        <taxon>Paracoccus</taxon>
    </lineage>
</organism>
<evidence type="ECO:0000313" key="3">
    <source>
        <dbReference type="Proteomes" id="UP001149822"/>
    </source>
</evidence>
<keyword evidence="3" id="KW-1185">Reference proteome</keyword>
<comment type="caution">
    <text evidence="2">The sequence shown here is derived from an EMBL/GenBank/DDBJ whole genome shotgun (WGS) entry which is preliminary data.</text>
</comment>
<evidence type="ECO:0000256" key="1">
    <source>
        <dbReference type="SAM" id="MobiDB-lite"/>
    </source>
</evidence>
<evidence type="ECO:0000313" key="2">
    <source>
        <dbReference type="EMBL" id="MCZ0960372.1"/>
    </source>
</evidence>
<dbReference type="RefSeq" id="WP_268940362.1">
    <property type="nucleotide sequence ID" value="NZ_JAPTYD010000001.1"/>
</dbReference>
<sequence length="318" mass="34772">MAKRFGGRFSPGMQQGNLNQAAPAPIRHRLAGRPKYVTIAAVPFLFGAFFQDPAGMAASLAAFGTIASAMWMTGEGLAAEAAYEVRRVARRPAIPRKLFGSVLTGLGLGLGAAEPGSLAGAGLIGATGMVLHWLAFGTDPMRDKGMAGVDEFQQDRAQKMIEEGEAHLAQMRDAIRRIGDRWLEARVDRFAGTVEELFDRVRSNPGDLSAARRYMGVYLMGARDATVKFADLYRRTQDPETRASYETFLNDLEKDFSAKSQHLLEGDRADLDIEISVLRDRLAREGVRASEPAALEAPRTETARFLDGLLNPDRDKAR</sequence>
<reference evidence="2" key="1">
    <citation type="submission" date="2022-12" db="EMBL/GenBank/DDBJ databases">
        <title>Paracoccus sp. EF6 isolated from a lake water.</title>
        <authorList>
            <person name="Liu H."/>
        </authorList>
    </citation>
    <scope>NUCLEOTIDE SEQUENCE</scope>
    <source>
        <strain evidence="2">EF6</strain>
    </source>
</reference>
<proteinExistence type="predicted"/>
<accession>A0ABT4J164</accession>
<protein>
    <submittedName>
        <fullName evidence="2">5-bromo-4-chloroindolyl phosphate hydrolysis family protein</fullName>
    </submittedName>
</protein>
<gene>
    <name evidence="2" type="ORF">OU682_01920</name>
</gene>
<dbReference type="Pfam" id="PF10112">
    <property type="entry name" value="Halogen_Hydrol"/>
    <property type="match status" value="1"/>
</dbReference>
<name>A0ABT4J164_9RHOB</name>